<organism evidence="1 2">
    <name type="scientific">Oidiodendron maius (strain Zn)</name>
    <dbReference type="NCBI Taxonomy" id="913774"/>
    <lineage>
        <taxon>Eukaryota</taxon>
        <taxon>Fungi</taxon>
        <taxon>Dikarya</taxon>
        <taxon>Ascomycota</taxon>
        <taxon>Pezizomycotina</taxon>
        <taxon>Leotiomycetes</taxon>
        <taxon>Leotiomycetes incertae sedis</taxon>
        <taxon>Myxotrichaceae</taxon>
        <taxon>Oidiodendron</taxon>
    </lineage>
</organism>
<keyword evidence="2" id="KW-1185">Reference proteome</keyword>
<accession>A0A0C3H9D0</accession>
<gene>
    <name evidence="1" type="ORF">OIDMADRAFT_181447</name>
</gene>
<reference evidence="1 2" key="1">
    <citation type="submission" date="2014-04" db="EMBL/GenBank/DDBJ databases">
        <authorList>
            <consortium name="DOE Joint Genome Institute"/>
            <person name="Kuo A."/>
            <person name="Martino E."/>
            <person name="Perotto S."/>
            <person name="Kohler A."/>
            <person name="Nagy L.G."/>
            <person name="Floudas D."/>
            <person name="Copeland A."/>
            <person name="Barry K.W."/>
            <person name="Cichocki N."/>
            <person name="Veneault-Fourrey C."/>
            <person name="LaButti K."/>
            <person name="Lindquist E.A."/>
            <person name="Lipzen A."/>
            <person name="Lundell T."/>
            <person name="Morin E."/>
            <person name="Murat C."/>
            <person name="Sun H."/>
            <person name="Tunlid A."/>
            <person name="Henrissat B."/>
            <person name="Grigoriev I.V."/>
            <person name="Hibbett D.S."/>
            <person name="Martin F."/>
            <person name="Nordberg H.P."/>
            <person name="Cantor M.N."/>
            <person name="Hua S.X."/>
        </authorList>
    </citation>
    <scope>NUCLEOTIDE SEQUENCE [LARGE SCALE GENOMIC DNA]</scope>
    <source>
        <strain evidence="1 2">Zn</strain>
    </source>
</reference>
<dbReference type="Proteomes" id="UP000054321">
    <property type="component" value="Unassembled WGS sequence"/>
</dbReference>
<name>A0A0C3H9D0_OIDMZ</name>
<evidence type="ECO:0000313" key="1">
    <source>
        <dbReference type="EMBL" id="KIM98971.1"/>
    </source>
</evidence>
<dbReference type="InParanoid" id="A0A0C3H9D0"/>
<reference evidence="2" key="2">
    <citation type="submission" date="2015-01" db="EMBL/GenBank/DDBJ databases">
        <title>Evolutionary Origins and Diversification of the Mycorrhizal Mutualists.</title>
        <authorList>
            <consortium name="DOE Joint Genome Institute"/>
            <consortium name="Mycorrhizal Genomics Consortium"/>
            <person name="Kohler A."/>
            <person name="Kuo A."/>
            <person name="Nagy L.G."/>
            <person name="Floudas D."/>
            <person name="Copeland A."/>
            <person name="Barry K.W."/>
            <person name="Cichocki N."/>
            <person name="Veneault-Fourrey C."/>
            <person name="LaButti K."/>
            <person name="Lindquist E.A."/>
            <person name="Lipzen A."/>
            <person name="Lundell T."/>
            <person name="Morin E."/>
            <person name="Murat C."/>
            <person name="Riley R."/>
            <person name="Ohm R."/>
            <person name="Sun H."/>
            <person name="Tunlid A."/>
            <person name="Henrissat B."/>
            <person name="Grigoriev I.V."/>
            <person name="Hibbett D.S."/>
            <person name="Martin F."/>
        </authorList>
    </citation>
    <scope>NUCLEOTIDE SEQUENCE [LARGE SCALE GENOMIC DNA]</scope>
    <source>
        <strain evidence="2">Zn</strain>
    </source>
</reference>
<evidence type="ECO:0000313" key="2">
    <source>
        <dbReference type="Proteomes" id="UP000054321"/>
    </source>
</evidence>
<dbReference type="OrthoDB" id="4187105at2759"/>
<dbReference type="EMBL" id="KN832879">
    <property type="protein sequence ID" value="KIM98971.1"/>
    <property type="molecule type" value="Genomic_DNA"/>
</dbReference>
<evidence type="ECO:0008006" key="3">
    <source>
        <dbReference type="Google" id="ProtNLM"/>
    </source>
</evidence>
<proteinExistence type="predicted"/>
<dbReference type="HOGENOM" id="CLU_060550_1_0_1"/>
<dbReference type="AlphaFoldDB" id="A0A0C3H9D0"/>
<dbReference type="STRING" id="913774.A0A0C3H9D0"/>
<sequence length="287" mass="32560">MGDRQDIRQVPSQSVLKAFNIQTLLQPLSGGRGLCFLAGDTVLRPLPHVNQEYHIAKPLVSTIPTSSGAENRFIVDNWSASSFVACKDGPRGKFQEFASRAFHRDLKDLISEPPAFVFWKPDRWAEADRVTWEEKSLDDVLGVNHDVLKAIKPYLERLEEIKNPILRDTLKYQMVHVDLSGNVLFDNTNGGRAPAIIDMAPYWRPIKFSEAVVVADGLTGYEQGTGLIELYGTDELRLHVLVRALCWRILTFAIQSDLPWLEKHTLNIDFELAVRLVIEVLRRNEKS</sequence>
<protein>
    <recommendedName>
        <fullName evidence="3">Aminoglycoside phosphotransferase domain-containing protein</fullName>
    </recommendedName>
</protein>